<keyword evidence="12" id="KW-1185">Reference proteome</keyword>
<evidence type="ECO:0000313" key="11">
    <source>
        <dbReference type="EMBL" id="RUO46933.1"/>
    </source>
</evidence>
<dbReference type="InterPro" id="IPR017945">
    <property type="entry name" value="DHBP_synth_RibB-like_a/b_dom"/>
</dbReference>
<dbReference type="PANTHER" id="PTHR17490:SF18">
    <property type="entry name" value="THREONYLCARBAMOYL-AMP SYNTHASE"/>
    <property type="match status" value="1"/>
</dbReference>
<reference evidence="12" key="1">
    <citation type="journal article" date="2018" name="Front. Microbiol.">
        <title>Genome-Based Analysis Reveals the Taxonomy and Diversity of the Family Idiomarinaceae.</title>
        <authorList>
            <person name="Liu Y."/>
            <person name="Lai Q."/>
            <person name="Shao Z."/>
        </authorList>
    </citation>
    <scope>NUCLEOTIDE SEQUENCE [LARGE SCALE GENOMIC DNA]</scope>
    <source>
        <strain evidence="12">SW15</strain>
    </source>
</reference>
<dbReference type="RefSeq" id="WP_126834311.1">
    <property type="nucleotide sequence ID" value="NZ_JBLXIO010000009.1"/>
</dbReference>
<dbReference type="GO" id="GO:0005524">
    <property type="term" value="F:ATP binding"/>
    <property type="evidence" value="ECO:0007669"/>
    <property type="project" value="UniProtKB-UniRule"/>
</dbReference>
<dbReference type="GO" id="GO:0061710">
    <property type="term" value="F:L-threonylcarbamoyladenylate synthase"/>
    <property type="evidence" value="ECO:0007669"/>
    <property type="project" value="UniProtKB-EC"/>
</dbReference>
<evidence type="ECO:0000256" key="1">
    <source>
        <dbReference type="ARBA" id="ARBA00004496"/>
    </source>
</evidence>
<dbReference type="PROSITE" id="PS51163">
    <property type="entry name" value="YRDC"/>
    <property type="match status" value="1"/>
</dbReference>
<keyword evidence="3 9" id="KW-0808">Transferase</keyword>
<protein>
    <recommendedName>
        <fullName evidence="9">Threonylcarbamoyl-AMP synthase</fullName>
        <shortName evidence="9">TC-AMP synthase</shortName>
        <ecNumber evidence="9">2.7.7.87</ecNumber>
    </recommendedName>
    <alternativeName>
        <fullName evidence="9">L-threonylcarbamoyladenylate synthase</fullName>
    </alternativeName>
    <alternativeName>
        <fullName evidence="9">t(6)A37 threonylcarbamoyladenosine biosynthesis protein TsaC</fullName>
    </alternativeName>
    <alternativeName>
        <fullName evidence="9">tRNA threonylcarbamoyladenosine biosynthesis protein TsaC</fullName>
    </alternativeName>
</protein>
<name>A0A432XDX4_9GAMM</name>
<dbReference type="EC" id="2.7.7.87" evidence="9"/>
<evidence type="ECO:0000256" key="9">
    <source>
        <dbReference type="HAMAP-Rule" id="MF_01852"/>
    </source>
</evidence>
<evidence type="ECO:0000256" key="8">
    <source>
        <dbReference type="ARBA" id="ARBA00048366"/>
    </source>
</evidence>
<evidence type="ECO:0000256" key="2">
    <source>
        <dbReference type="ARBA" id="ARBA00022490"/>
    </source>
</evidence>
<evidence type="ECO:0000256" key="4">
    <source>
        <dbReference type="ARBA" id="ARBA00022694"/>
    </source>
</evidence>
<evidence type="ECO:0000256" key="6">
    <source>
        <dbReference type="ARBA" id="ARBA00022741"/>
    </source>
</evidence>
<evidence type="ECO:0000256" key="5">
    <source>
        <dbReference type="ARBA" id="ARBA00022695"/>
    </source>
</evidence>
<dbReference type="OrthoDB" id="9814580at2"/>
<evidence type="ECO:0000313" key="12">
    <source>
        <dbReference type="Proteomes" id="UP000286678"/>
    </source>
</evidence>
<dbReference type="Gene3D" id="3.90.870.10">
    <property type="entry name" value="DHBP synthase"/>
    <property type="match status" value="1"/>
</dbReference>
<dbReference type="GO" id="GO:0003725">
    <property type="term" value="F:double-stranded RNA binding"/>
    <property type="evidence" value="ECO:0007669"/>
    <property type="project" value="InterPro"/>
</dbReference>
<dbReference type="InterPro" id="IPR006070">
    <property type="entry name" value="Sua5-like_dom"/>
</dbReference>
<keyword evidence="2 9" id="KW-0963">Cytoplasm</keyword>
<dbReference type="GO" id="GO:0000049">
    <property type="term" value="F:tRNA binding"/>
    <property type="evidence" value="ECO:0007669"/>
    <property type="project" value="TreeGrafter"/>
</dbReference>
<dbReference type="Proteomes" id="UP000286678">
    <property type="component" value="Unassembled WGS sequence"/>
</dbReference>
<organism evidence="11 12">
    <name type="scientific">Pseudidiomarina aquimaris</name>
    <dbReference type="NCBI Taxonomy" id="641841"/>
    <lineage>
        <taxon>Bacteria</taxon>
        <taxon>Pseudomonadati</taxon>
        <taxon>Pseudomonadota</taxon>
        <taxon>Gammaproteobacteria</taxon>
        <taxon>Alteromonadales</taxon>
        <taxon>Idiomarinaceae</taxon>
        <taxon>Pseudidiomarina</taxon>
    </lineage>
</organism>
<comment type="catalytic activity">
    <reaction evidence="8 9">
        <text>L-threonine + hydrogencarbonate + ATP = L-threonylcarbamoyladenylate + diphosphate + H2O</text>
        <dbReference type="Rhea" id="RHEA:36407"/>
        <dbReference type="ChEBI" id="CHEBI:15377"/>
        <dbReference type="ChEBI" id="CHEBI:17544"/>
        <dbReference type="ChEBI" id="CHEBI:30616"/>
        <dbReference type="ChEBI" id="CHEBI:33019"/>
        <dbReference type="ChEBI" id="CHEBI:57926"/>
        <dbReference type="ChEBI" id="CHEBI:73682"/>
        <dbReference type="EC" id="2.7.7.87"/>
    </reaction>
</comment>
<dbReference type="FunFam" id="3.90.870.10:FF:000004">
    <property type="entry name" value="Threonylcarbamoyl-AMP synthase"/>
    <property type="match status" value="1"/>
</dbReference>
<dbReference type="InterPro" id="IPR050156">
    <property type="entry name" value="TC-AMP_synthase_SUA5"/>
</dbReference>
<keyword evidence="5 9" id="KW-0548">Nucleotidyltransferase</keyword>
<keyword evidence="4 9" id="KW-0819">tRNA processing</keyword>
<dbReference type="AlphaFoldDB" id="A0A432XDX4"/>
<comment type="similarity">
    <text evidence="9">Belongs to the SUA5 family. TsaC subfamily.</text>
</comment>
<dbReference type="GO" id="GO:0006450">
    <property type="term" value="P:regulation of translational fidelity"/>
    <property type="evidence" value="ECO:0007669"/>
    <property type="project" value="TreeGrafter"/>
</dbReference>
<dbReference type="GO" id="GO:0005737">
    <property type="term" value="C:cytoplasm"/>
    <property type="evidence" value="ECO:0007669"/>
    <property type="project" value="UniProtKB-SubCell"/>
</dbReference>
<dbReference type="GO" id="GO:0002949">
    <property type="term" value="P:tRNA threonylcarbamoyladenosine modification"/>
    <property type="evidence" value="ECO:0007669"/>
    <property type="project" value="UniProtKB-UniRule"/>
</dbReference>
<evidence type="ECO:0000256" key="7">
    <source>
        <dbReference type="ARBA" id="ARBA00022840"/>
    </source>
</evidence>
<comment type="function">
    <text evidence="9">Required for the formation of a threonylcarbamoyl group on adenosine at position 37 (t(6)A37) in tRNAs that read codons beginning with adenine. Catalyzes the conversion of L-threonine, HCO(3)(-)/CO(2) and ATP to give threonylcarbamoyl-AMP (TC-AMP) as the acyladenylate intermediate, with the release of diphosphate.</text>
</comment>
<keyword evidence="6 9" id="KW-0547">Nucleotide-binding</keyword>
<dbReference type="EMBL" id="PIPT01000007">
    <property type="protein sequence ID" value="RUO46933.1"/>
    <property type="molecule type" value="Genomic_DNA"/>
</dbReference>
<sequence>MDWQAAKQAFADGELLAYPTEAVFGLGCDPRNEQAVEKLLELKQRPREKGLILLAADYSQLVPFVADLKIPQDKRFSVFSHWPGPITLLLPAAPATPDWLTGGSDKIAVRVTAHEPARQLCRALGSAIVSTSANYTGEPSLTTAQAVRDTFAERVAWVMDDAVGGATSPSKIIDPLTNQVYRA</sequence>
<dbReference type="Pfam" id="PF01300">
    <property type="entry name" value="Sua5_yciO_yrdC"/>
    <property type="match status" value="1"/>
</dbReference>
<gene>
    <name evidence="9" type="primary">tsaC</name>
    <name evidence="11" type="ORF">CWE21_10045</name>
</gene>
<comment type="caution">
    <text evidence="11">The sequence shown here is derived from an EMBL/GenBank/DDBJ whole genome shotgun (WGS) entry which is preliminary data.</text>
</comment>
<dbReference type="InterPro" id="IPR023535">
    <property type="entry name" value="TC-AMP_synthase"/>
</dbReference>
<dbReference type="SUPFAM" id="SSF55821">
    <property type="entry name" value="YrdC/RibB"/>
    <property type="match status" value="1"/>
</dbReference>
<dbReference type="PANTHER" id="PTHR17490">
    <property type="entry name" value="SUA5"/>
    <property type="match status" value="1"/>
</dbReference>
<keyword evidence="7 9" id="KW-0067">ATP-binding</keyword>
<feature type="domain" description="YrdC-like" evidence="10">
    <location>
        <begin position="1"/>
        <end position="183"/>
    </location>
</feature>
<accession>A0A432XDX4</accession>
<evidence type="ECO:0000259" key="10">
    <source>
        <dbReference type="PROSITE" id="PS51163"/>
    </source>
</evidence>
<comment type="subcellular location">
    <subcellularLocation>
        <location evidence="1 9">Cytoplasm</location>
    </subcellularLocation>
</comment>
<proteinExistence type="inferred from homology"/>
<evidence type="ECO:0000256" key="3">
    <source>
        <dbReference type="ARBA" id="ARBA00022679"/>
    </source>
</evidence>
<dbReference type="HAMAP" id="MF_01852">
    <property type="entry name" value="TsaC"/>
    <property type="match status" value="1"/>
</dbReference>